<dbReference type="EMBL" id="BJYU01000044">
    <property type="protein sequence ID" value="GEO15598.1"/>
    <property type="molecule type" value="Genomic_DNA"/>
</dbReference>
<comment type="subcellular location">
    <subcellularLocation>
        <location evidence="11">Cell inner membrane</location>
        <topology evidence="11">Single-pass membrane protein</topology>
    </subcellularLocation>
</comment>
<keyword evidence="15" id="KW-1185">Reference proteome</keyword>
<dbReference type="GO" id="GO:0071555">
    <property type="term" value="P:cell wall organization"/>
    <property type="evidence" value="ECO:0007669"/>
    <property type="project" value="UniProtKB-KW"/>
</dbReference>
<dbReference type="AlphaFoldDB" id="A0A512BUF2"/>
<keyword evidence="3 11" id="KW-0328">Glycosyltransferase</keyword>
<reference evidence="14 15" key="1">
    <citation type="submission" date="2019-07" db="EMBL/GenBank/DDBJ databases">
        <title>Whole genome shotgun sequence of Microvirga aerophila NBRC 106136.</title>
        <authorList>
            <person name="Hosoyama A."/>
            <person name="Uohara A."/>
            <person name="Ohji S."/>
            <person name="Ichikawa N."/>
        </authorList>
    </citation>
    <scope>NUCLEOTIDE SEQUENCE [LARGE SCALE GENOMIC DNA]</scope>
    <source>
        <strain evidence="14 15">NBRC 106136</strain>
    </source>
</reference>
<dbReference type="EC" id="2.4.99.28" evidence="11"/>
<keyword evidence="8 11" id="KW-1133">Transmembrane helix</keyword>
<keyword evidence="6 11" id="KW-0133">Cell shape</keyword>
<evidence type="ECO:0000256" key="7">
    <source>
        <dbReference type="ARBA" id="ARBA00022984"/>
    </source>
</evidence>
<dbReference type="Proteomes" id="UP000321085">
    <property type="component" value="Unassembled WGS sequence"/>
</dbReference>
<evidence type="ECO:0000313" key="15">
    <source>
        <dbReference type="Proteomes" id="UP000321085"/>
    </source>
</evidence>
<keyword evidence="5 11" id="KW-0812">Transmembrane</keyword>
<evidence type="ECO:0000256" key="9">
    <source>
        <dbReference type="ARBA" id="ARBA00023136"/>
    </source>
</evidence>
<feature type="transmembrane region" description="Helical" evidence="11">
    <location>
        <begin position="48"/>
        <end position="70"/>
    </location>
</feature>
<keyword evidence="4 11" id="KW-0808">Transferase</keyword>
<dbReference type="PANTHER" id="PTHR30400">
    <property type="entry name" value="MONOFUNCTIONAL BIOSYNTHETIC PEPTIDOGLYCAN TRANSGLYCOSYLASE"/>
    <property type="match status" value="1"/>
</dbReference>
<protein>
    <recommendedName>
        <fullName evidence="11">Biosynthetic peptidoglycan transglycosylase</fullName>
        <ecNumber evidence="11">2.4.99.28</ecNumber>
    </recommendedName>
    <alternativeName>
        <fullName evidence="11">Glycan polymerase</fullName>
    </alternativeName>
    <alternativeName>
        <fullName evidence="11">Peptidoglycan glycosyltransferase MtgA</fullName>
        <shortName evidence="11">PGT</shortName>
    </alternativeName>
</protein>
<keyword evidence="2 11" id="KW-0997">Cell inner membrane</keyword>
<dbReference type="HAMAP" id="MF_00766">
    <property type="entry name" value="PGT_MtgA"/>
    <property type="match status" value="1"/>
</dbReference>
<dbReference type="InterPro" id="IPR011812">
    <property type="entry name" value="Pep_trsgly"/>
</dbReference>
<dbReference type="InterPro" id="IPR036950">
    <property type="entry name" value="PBP_transglycosylase"/>
</dbReference>
<comment type="pathway">
    <text evidence="11">Cell wall biogenesis; peptidoglycan biosynthesis.</text>
</comment>
<dbReference type="NCBIfam" id="TIGR02070">
    <property type="entry name" value="mono_pep_trsgly"/>
    <property type="match status" value="1"/>
</dbReference>
<name>A0A512BUF2_9HYPH</name>
<dbReference type="GO" id="GO:0016763">
    <property type="term" value="F:pentosyltransferase activity"/>
    <property type="evidence" value="ECO:0007669"/>
    <property type="project" value="InterPro"/>
</dbReference>
<dbReference type="UniPathway" id="UPA00219"/>
<comment type="function">
    <text evidence="11">Peptidoglycan polymerase that catalyzes glycan chain elongation from lipid-linked precursors.</text>
</comment>
<evidence type="ECO:0000256" key="8">
    <source>
        <dbReference type="ARBA" id="ARBA00022989"/>
    </source>
</evidence>
<dbReference type="Pfam" id="PF00912">
    <property type="entry name" value="Transgly"/>
    <property type="match status" value="1"/>
</dbReference>
<evidence type="ECO:0000256" key="2">
    <source>
        <dbReference type="ARBA" id="ARBA00022519"/>
    </source>
</evidence>
<organism evidence="14 15">
    <name type="scientific">Microvirga aerophila</name>
    <dbReference type="NCBI Taxonomy" id="670291"/>
    <lineage>
        <taxon>Bacteria</taxon>
        <taxon>Pseudomonadati</taxon>
        <taxon>Pseudomonadota</taxon>
        <taxon>Alphaproteobacteria</taxon>
        <taxon>Hyphomicrobiales</taxon>
        <taxon>Methylobacteriaceae</taxon>
        <taxon>Microvirga</taxon>
    </lineage>
</organism>
<accession>A0A512BUF2</accession>
<dbReference type="GO" id="GO:0009274">
    <property type="term" value="C:peptidoglycan-based cell wall"/>
    <property type="evidence" value="ECO:0007669"/>
    <property type="project" value="InterPro"/>
</dbReference>
<evidence type="ECO:0000256" key="6">
    <source>
        <dbReference type="ARBA" id="ARBA00022960"/>
    </source>
</evidence>
<evidence type="ECO:0000313" key="14">
    <source>
        <dbReference type="EMBL" id="GEO15598.1"/>
    </source>
</evidence>
<dbReference type="GO" id="GO:0009252">
    <property type="term" value="P:peptidoglycan biosynthetic process"/>
    <property type="evidence" value="ECO:0007669"/>
    <property type="project" value="UniProtKB-UniRule"/>
</dbReference>
<keyword evidence="7 11" id="KW-0573">Peptidoglycan synthesis</keyword>
<dbReference type="GO" id="GO:0008955">
    <property type="term" value="F:peptidoglycan glycosyltransferase activity"/>
    <property type="evidence" value="ECO:0007669"/>
    <property type="project" value="UniProtKB-UniRule"/>
</dbReference>
<feature type="region of interest" description="Disordered" evidence="12">
    <location>
        <begin position="1"/>
        <end position="31"/>
    </location>
</feature>
<dbReference type="Gene3D" id="1.10.3810.10">
    <property type="entry name" value="Biosynthetic peptidoglycan transglycosylase-like"/>
    <property type="match status" value="1"/>
</dbReference>
<feature type="domain" description="Glycosyl transferase family 51" evidence="13">
    <location>
        <begin position="85"/>
        <end position="251"/>
    </location>
</feature>
<dbReference type="OrthoDB" id="9766909at2"/>
<comment type="similarity">
    <text evidence="11">Belongs to the glycosyltransferase 51 family.</text>
</comment>
<keyword evidence="10 11" id="KW-0961">Cell wall biogenesis/degradation</keyword>
<keyword evidence="9 11" id="KW-0472">Membrane</keyword>
<evidence type="ECO:0000256" key="10">
    <source>
        <dbReference type="ARBA" id="ARBA00023316"/>
    </source>
</evidence>
<gene>
    <name evidence="11" type="primary">mtgA</name>
    <name evidence="14" type="ORF">MAE02_32940</name>
</gene>
<evidence type="ECO:0000256" key="1">
    <source>
        <dbReference type="ARBA" id="ARBA00022475"/>
    </source>
</evidence>
<dbReference type="InterPro" id="IPR023346">
    <property type="entry name" value="Lysozyme-like_dom_sf"/>
</dbReference>
<dbReference type="SUPFAM" id="SSF53955">
    <property type="entry name" value="Lysozyme-like"/>
    <property type="match status" value="1"/>
</dbReference>
<evidence type="ECO:0000256" key="12">
    <source>
        <dbReference type="SAM" id="MobiDB-lite"/>
    </source>
</evidence>
<dbReference type="PANTHER" id="PTHR30400:SF0">
    <property type="entry name" value="BIOSYNTHETIC PEPTIDOGLYCAN TRANSGLYCOSYLASE"/>
    <property type="match status" value="1"/>
</dbReference>
<proteinExistence type="inferred from homology"/>
<evidence type="ECO:0000256" key="4">
    <source>
        <dbReference type="ARBA" id="ARBA00022679"/>
    </source>
</evidence>
<dbReference type="GO" id="GO:0008360">
    <property type="term" value="P:regulation of cell shape"/>
    <property type="evidence" value="ECO:0007669"/>
    <property type="project" value="UniProtKB-KW"/>
</dbReference>
<sequence length="263" mass="29270">MMGLDSDGAAAPSGENAGEKSRPGWTLRSEGSRTPLTASRLLRRFVQIGLGLVLLWVGAVFWLGLMYWVVPPVSTLMLGRWMILQPVERDYVSLEEISPHLPLAVMTSEDSRFCQHGGVDWEVLRDVVEAADEDGPSRGASTIPMQTAKNLFLWPSRSYVRKGLELPVALYLDLIWSKRRMMENYLNIAEWGEGVFGAEAAAQRYFRKPAKALTRREAALLATALPNPLVRNPARPTRRHQALAGRLLARMEVAAPFSECLKG</sequence>
<evidence type="ECO:0000256" key="3">
    <source>
        <dbReference type="ARBA" id="ARBA00022676"/>
    </source>
</evidence>
<evidence type="ECO:0000256" key="11">
    <source>
        <dbReference type="HAMAP-Rule" id="MF_00766"/>
    </source>
</evidence>
<dbReference type="GO" id="GO:0005886">
    <property type="term" value="C:plasma membrane"/>
    <property type="evidence" value="ECO:0007669"/>
    <property type="project" value="UniProtKB-SubCell"/>
</dbReference>
<evidence type="ECO:0000259" key="13">
    <source>
        <dbReference type="Pfam" id="PF00912"/>
    </source>
</evidence>
<dbReference type="InterPro" id="IPR001264">
    <property type="entry name" value="Glyco_trans_51"/>
</dbReference>
<comment type="caution">
    <text evidence="14">The sequence shown here is derived from an EMBL/GenBank/DDBJ whole genome shotgun (WGS) entry which is preliminary data.</text>
</comment>
<comment type="catalytic activity">
    <reaction evidence="11">
        <text>[GlcNAc-(1-&gt;4)-Mur2Ac(oyl-L-Ala-gamma-D-Glu-L-Lys-D-Ala-D-Ala)](n)-di-trans,octa-cis-undecaprenyl diphosphate + beta-D-GlcNAc-(1-&gt;4)-Mur2Ac(oyl-L-Ala-gamma-D-Glu-L-Lys-D-Ala-D-Ala)-di-trans,octa-cis-undecaprenyl diphosphate = [GlcNAc-(1-&gt;4)-Mur2Ac(oyl-L-Ala-gamma-D-Glu-L-Lys-D-Ala-D-Ala)](n+1)-di-trans,octa-cis-undecaprenyl diphosphate + di-trans,octa-cis-undecaprenyl diphosphate + H(+)</text>
        <dbReference type="Rhea" id="RHEA:23708"/>
        <dbReference type="Rhea" id="RHEA-COMP:9602"/>
        <dbReference type="Rhea" id="RHEA-COMP:9603"/>
        <dbReference type="ChEBI" id="CHEBI:15378"/>
        <dbReference type="ChEBI" id="CHEBI:58405"/>
        <dbReference type="ChEBI" id="CHEBI:60033"/>
        <dbReference type="ChEBI" id="CHEBI:78435"/>
        <dbReference type="EC" id="2.4.99.28"/>
    </reaction>
</comment>
<evidence type="ECO:0000256" key="5">
    <source>
        <dbReference type="ARBA" id="ARBA00022692"/>
    </source>
</evidence>
<keyword evidence="1 11" id="KW-1003">Cell membrane</keyword>